<keyword evidence="2" id="KW-0677">Repeat</keyword>
<comment type="caution">
    <text evidence="3">Lacks conserved residue(s) required for the propagation of feature annotation.</text>
</comment>
<keyword evidence="4" id="KW-0472">Membrane</keyword>
<feature type="transmembrane region" description="Helical" evidence="4">
    <location>
        <begin position="764"/>
        <end position="784"/>
    </location>
</feature>
<evidence type="ECO:0000256" key="4">
    <source>
        <dbReference type="SAM" id="Phobius"/>
    </source>
</evidence>
<name>A0A1R2CTB0_9CILI</name>
<organism evidence="7 8">
    <name type="scientific">Stentor coeruleus</name>
    <dbReference type="NCBI Taxonomy" id="5963"/>
    <lineage>
        <taxon>Eukaryota</taxon>
        <taxon>Sar</taxon>
        <taxon>Alveolata</taxon>
        <taxon>Ciliophora</taxon>
        <taxon>Postciliodesmatophora</taxon>
        <taxon>Heterotrichea</taxon>
        <taxon>Heterotrichida</taxon>
        <taxon>Stentoridae</taxon>
        <taxon>Stentor</taxon>
    </lineage>
</organism>
<evidence type="ECO:0000256" key="3">
    <source>
        <dbReference type="PROSITE-ProRule" id="PRU00076"/>
    </source>
</evidence>
<dbReference type="Proteomes" id="UP000187209">
    <property type="component" value="Unassembled WGS sequence"/>
</dbReference>
<keyword evidence="5" id="KW-0732">Signal</keyword>
<evidence type="ECO:0000313" key="7">
    <source>
        <dbReference type="EMBL" id="OMJ92213.1"/>
    </source>
</evidence>
<keyword evidence="1" id="KW-0880">Kelch repeat</keyword>
<gene>
    <name evidence="7" type="ORF">SteCoe_5089</name>
</gene>
<dbReference type="PROSITE" id="PS50026">
    <property type="entry name" value="EGF_3"/>
    <property type="match status" value="1"/>
</dbReference>
<dbReference type="Gene3D" id="2.10.25.10">
    <property type="entry name" value="Laminin"/>
    <property type="match status" value="2"/>
</dbReference>
<protein>
    <recommendedName>
        <fullName evidence="6">EGF-like domain-containing protein</fullName>
    </recommendedName>
</protein>
<dbReference type="AlphaFoldDB" id="A0A1R2CTB0"/>
<evidence type="ECO:0000256" key="1">
    <source>
        <dbReference type="ARBA" id="ARBA00022441"/>
    </source>
</evidence>
<dbReference type="InterPro" id="IPR015915">
    <property type="entry name" value="Kelch-typ_b-propeller"/>
</dbReference>
<keyword evidence="4" id="KW-1133">Transmembrane helix</keyword>
<dbReference type="PANTHER" id="PTHR46093">
    <property type="entry name" value="ACYL-COA-BINDING DOMAIN-CONTAINING PROTEIN 5"/>
    <property type="match status" value="1"/>
</dbReference>
<feature type="chain" id="PRO_5013045607" description="EGF-like domain-containing protein" evidence="5">
    <location>
        <begin position="21"/>
        <end position="785"/>
    </location>
</feature>
<dbReference type="PROSITE" id="PS01186">
    <property type="entry name" value="EGF_2"/>
    <property type="match status" value="2"/>
</dbReference>
<evidence type="ECO:0000313" key="8">
    <source>
        <dbReference type="Proteomes" id="UP000187209"/>
    </source>
</evidence>
<dbReference type="InterPro" id="IPR006652">
    <property type="entry name" value="Kelch_1"/>
</dbReference>
<dbReference type="Pfam" id="PF01344">
    <property type="entry name" value="Kelch_1"/>
    <property type="match status" value="1"/>
</dbReference>
<keyword evidence="8" id="KW-1185">Reference proteome</keyword>
<feature type="disulfide bond" evidence="3">
    <location>
        <begin position="698"/>
        <end position="708"/>
    </location>
</feature>
<feature type="domain" description="EGF-like" evidence="6">
    <location>
        <begin position="694"/>
        <end position="729"/>
    </location>
</feature>
<proteinExistence type="predicted"/>
<sequence length="785" mass="89570">MLYLLLILVSGQWDLREILGEDTIIIYCQFYRNPCQNPTTFPVPRRSSSGIIYKTWQKADVDNLCPGDSCGPFCNSTDPSCYIDFKIPKSPEDTTLGGRSLPSASGTTDQVGYMNETYCPPNCCTDSNCRRYRDITGEPVPINHEIFLVFGGTALRNVTVDGKSLFNNCNLENIKTARLYYPLEVSESCGIENLNEIWRYDIEDNKWTYIEPTYPPYVANYSFPFPRHSHAAVLIEMTRFEDSLNLEIFQKFMYIYGGFALECRDACDDMWRFEIPWAGQEYYPRPSGGFWNRAGYWEELHQNYSPGRRMFHKMVTSNDYKYIYLYGGLRNSTLFNDIWRYDTKLDIWEELIVYGIEKVTRSVTTWNGTVYDIELNITDMRLGDKIIYSQKGSVPEPRMSHCLLYFNGTSNYIFLFGGLGTRVRVFELGNASIALEDFWVFSLTSQKWTRIYSDTPGPSARFEANIIQVDDTRLAVYGGRHNEDVFDDFWVYNIETNHWYNWTEILKSGVKYPSGRYKGILLRTEQGMILYSGSYTNATNLAESDLTTEDYMTYVAECQDVLDLYGVSIYEIGTEAFAERQAELYGETGSNCFLKTTPLPTFSGNIEYLQGVWFFNLTNCEENCNDRGYCEFGTCYCQPGYYGKLCEEVACPGSFCIYDNEFFSTAECVHCSGYGECNNGTCTCQDGHSGDDCSKSTCIDNCNYHGKCVEMYPISQCDCYGKYGGDTCQVVLCLNSCNPPHGNCNTTTGECTCELGYYGIDCSVIGLGGSGYLVYLVMNFLILCY</sequence>
<reference evidence="7 8" key="1">
    <citation type="submission" date="2016-11" db="EMBL/GenBank/DDBJ databases">
        <title>The macronuclear genome of Stentor coeruleus: a giant cell with tiny introns.</title>
        <authorList>
            <person name="Slabodnick M."/>
            <person name="Ruby J.G."/>
            <person name="Reiff S.B."/>
            <person name="Swart E.C."/>
            <person name="Gosai S."/>
            <person name="Prabakaran S."/>
            <person name="Witkowska E."/>
            <person name="Larue G.E."/>
            <person name="Fisher S."/>
            <person name="Freeman R.M."/>
            <person name="Gunawardena J."/>
            <person name="Chu W."/>
            <person name="Stover N.A."/>
            <person name="Gregory B.D."/>
            <person name="Nowacki M."/>
            <person name="Derisi J."/>
            <person name="Roy S.W."/>
            <person name="Marshall W.F."/>
            <person name="Sood P."/>
        </authorList>
    </citation>
    <scope>NUCLEOTIDE SEQUENCE [LARGE SCALE GENOMIC DNA]</scope>
    <source>
        <strain evidence="7">WM001</strain>
    </source>
</reference>
<accession>A0A1R2CTB0</accession>
<evidence type="ECO:0000256" key="5">
    <source>
        <dbReference type="SAM" id="SignalP"/>
    </source>
</evidence>
<dbReference type="PROSITE" id="PS00022">
    <property type="entry name" value="EGF_1"/>
    <property type="match status" value="3"/>
</dbReference>
<dbReference type="OrthoDB" id="311195at2759"/>
<keyword evidence="4" id="KW-0812">Transmembrane</keyword>
<dbReference type="EMBL" id="MPUH01000066">
    <property type="protein sequence ID" value="OMJ92213.1"/>
    <property type="molecule type" value="Genomic_DNA"/>
</dbReference>
<feature type="signal peptide" evidence="5">
    <location>
        <begin position="1"/>
        <end position="20"/>
    </location>
</feature>
<comment type="caution">
    <text evidence="7">The sequence shown here is derived from an EMBL/GenBank/DDBJ whole genome shotgun (WGS) entry which is preliminary data.</text>
</comment>
<dbReference type="InterPro" id="IPR000742">
    <property type="entry name" value="EGF"/>
</dbReference>
<dbReference type="PANTHER" id="PTHR46093:SF18">
    <property type="entry name" value="FIBRONECTIN TYPE-III DOMAIN-CONTAINING PROTEIN"/>
    <property type="match status" value="1"/>
</dbReference>
<evidence type="ECO:0000256" key="2">
    <source>
        <dbReference type="ARBA" id="ARBA00022737"/>
    </source>
</evidence>
<evidence type="ECO:0000259" key="6">
    <source>
        <dbReference type="PROSITE" id="PS50026"/>
    </source>
</evidence>
<feature type="disulfide bond" evidence="3">
    <location>
        <begin position="719"/>
        <end position="728"/>
    </location>
</feature>
<dbReference type="SUPFAM" id="SSF117281">
    <property type="entry name" value="Kelch motif"/>
    <property type="match status" value="1"/>
</dbReference>
<dbReference type="Pfam" id="PF24681">
    <property type="entry name" value="Kelch_KLHDC2_KLHL20_DRC7"/>
    <property type="match status" value="1"/>
</dbReference>
<keyword evidence="3" id="KW-1015">Disulfide bond</keyword>
<dbReference type="Gene3D" id="2.120.10.80">
    <property type="entry name" value="Kelch-type beta propeller"/>
    <property type="match status" value="2"/>
</dbReference>
<keyword evidence="3" id="KW-0245">EGF-like domain</keyword>